<feature type="modified residue" description="4-aspartylphosphate" evidence="6">
    <location>
        <position position="55"/>
    </location>
</feature>
<organism evidence="9 10">
    <name type="scientific">Chelatococcus composti</name>
    <dbReference type="NCBI Taxonomy" id="1743235"/>
    <lineage>
        <taxon>Bacteria</taxon>
        <taxon>Pseudomonadati</taxon>
        <taxon>Pseudomonadota</taxon>
        <taxon>Alphaproteobacteria</taxon>
        <taxon>Hyphomicrobiales</taxon>
        <taxon>Chelatococcaceae</taxon>
        <taxon>Chelatococcus</taxon>
    </lineage>
</organism>
<dbReference type="Pfam" id="PF00196">
    <property type="entry name" value="GerE"/>
    <property type="match status" value="1"/>
</dbReference>
<dbReference type="Pfam" id="PF00072">
    <property type="entry name" value="Response_reg"/>
    <property type="match status" value="1"/>
</dbReference>
<dbReference type="SUPFAM" id="SSF46894">
    <property type="entry name" value="C-terminal effector domain of the bipartite response regulators"/>
    <property type="match status" value="1"/>
</dbReference>
<feature type="domain" description="Response regulatory" evidence="8">
    <location>
        <begin position="6"/>
        <end position="120"/>
    </location>
</feature>
<keyword evidence="4" id="KW-0238">DNA-binding</keyword>
<dbReference type="CDD" id="cd06170">
    <property type="entry name" value="LuxR_C_like"/>
    <property type="match status" value="1"/>
</dbReference>
<dbReference type="Proteomes" id="UP000588017">
    <property type="component" value="Unassembled WGS sequence"/>
</dbReference>
<comment type="caution">
    <text evidence="9">The sequence shown here is derived from an EMBL/GenBank/DDBJ whole genome shotgun (WGS) entry which is preliminary data.</text>
</comment>
<evidence type="ECO:0000256" key="6">
    <source>
        <dbReference type="PROSITE-ProRule" id="PRU00169"/>
    </source>
</evidence>
<dbReference type="InterPro" id="IPR016032">
    <property type="entry name" value="Sig_transdc_resp-reg_C-effctor"/>
</dbReference>
<dbReference type="FunFam" id="3.40.50.2300:FF:000018">
    <property type="entry name" value="DNA-binding transcriptional regulator NtrC"/>
    <property type="match status" value="1"/>
</dbReference>
<dbReference type="Gene3D" id="3.40.50.2300">
    <property type="match status" value="1"/>
</dbReference>
<dbReference type="GO" id="GO:0006355">
    <property type="term" value="P:regulation of DNA-templated transcription"/>
    <property type="evidence" value="ECO:0007669"/>
    <property type="project" value="InterPro"/>
</dbReference>
<dbReference type="InterPro" id="IPR036388">
    <property type="entry name" value="WH-like_DNA-bd_sf"/>
</dbReference>
<evidence type="ECO:0000259" key="8">
    <source>
        <dbReference type="PROSITE" id="PS50110"/>
    </source>
</evidence>
<evidence type="ECO:0000259" key="7">
    <source>
        <dbReference type="PROSITE" id="PS50043"/>
    </source>
</evidence>
<keyword evidence="5" id="KW-0804">Transcription</keyword>
<keyword evidence="10" id="KW-1185">Reference proteome</keyword>
<name>A0A841K7H4_9HYPH</name>
<keyword evidence="2" id="KW-0902">Two-component regulatory system</keyword>
<evidence type="ECO:0000256" key="4">
    <source>
        <dbReference type="ARBA" id="ARBA00023125"/>
    </source>
</evidence>
<dbReference type="EMBL" id="JACHEH010000004">
    <property type="protein sequence ID" value="MBB6168411.1"/>
    <property type="molecule type" value="Genomic_DNA"/>
</dbReference>
<dbReference type="SMART" id="SM00421">
    <property type="entry name" value="HTH_LUXR"/>
    <property type="match status" value="1"/>
</dbReference>
<evidence type="ECO:0000256" key="2">
    <source>
        <dbReference type="ARBA" id="ARBA00023012"/>
    </source>
</evidence>
<dbReference type="PROSITE" id="PS00622">
    <property type="entry name" value="HTH_LUXR_1"/>
    <property type="match status" value="1"/>
</dbReference>
<feature type="domain" description="HTH luxR-type" evidence="7">
    <location>
        <begin position="136"/>
        <end position="201"/>
    </location>
</feature>
<dbReference type="InterPro" id="IPR011006">
    <property type="entry name" value="CheY-like_superfamily"/>
</dbReference>
<dbReference type="NCBIfam" id="NF006900">
    <property type="entry name" value="PRK09390.1"/>
    <property type="match status" value="1"/>
</dbReference>
<evidence type="ECO:0000313" key="10">
    <source>
        <dbReference type="Proteomes" id="UP000588017"/>
    </source>
</evidence>
<sequence>MAPEAVVHVVDDDLAVRQSLSFLLASEGLPVRLHESATAFLESAVNGNAGCIVTDVRMPGLDGIAFLQELKRRGSTLPVIVMTGHADVPLAIAAMKAGAVDFLEKPFDDDVFLAAVRTALDRNAEEARRAAEANALNERLAALSERERQVLDGLVDGKPNKVIAYELGISPRTVEIYRANVMAKMQATSLSQLVRMVLVGEGAGEKRAI</sequence>
<dbReference type="PANTHER" id="PTHR44688:SF16">
    <property type="entry name" value="DNA-BINDING TRANSCRIPTIONAL ACTIVATOR DEVR_DOSR"/>
    <property type="match status" value="1"/>
</dbReference>
<proteinExistence type="predicted"/>
<dbReference type="PROSITE" id="PS50043">
    <property type="entry name" value="HTH_LUXR_2"/>
    <property type="match status" value="1"/>
</dbReference>
<dbReference type="InterPro" id="IPR001789">
    <property type="entry name" value="Sig_transdc_resp-reg_receiver"/>
</dbReference>
<dbReference type="AlphaFoldDB" id="A0A841K7H4"/>
<keyword evidence="3" id="KW-0805">Transcription regulation</keyword>
<evidence type="ECO:0000313" key="9">
    <source>
        <dbReference type="EMBL" id="MBB6168411.1"/>
    </source>
</evidence>
<dbReference type="PROSITE" id="PS50110">
    <property type="entry name" value="RESPONSE_REGULATORY"/>
    <property type="match status" value="1"/>
</dbReference>
<evidence type="ECO:0000256" key="1">
    <source>
        <dbReference type="ARBA" id="ARBA00022553"/>
    </source>
</evidence>
<gene>
    <name evidence="9" type="ORF">HNQ73_002041</name>
</gene>
<dbReference type="SMART" id="SM00448">
    <property type="entry name" value="REC"/>
    <property type="match status" value="1"/>
</dbReference>
<dbReference type="Gene3D" id="1.10.10.10">
    <property type="entry name" value="Winged helix-like DNA-binding domain superfamily/Winged helix DNA-binding domain"/>
    <property type="match status" value="1"/>
</dbReference>
<accession>A0A841K7H4</accession>
<dbReference type="InterPro" id="IPR000792">
    <property type="entry name" value="Tscrpt_reg_LuxR_C"/>
</dbReference>
<dbReference type="RefSeq" id="WP_183334719.1">
    <property type="nucleotide sequence ID" value="NZ_BMHX01000004.1"/>
</dbReference>
<reference evidence="9 10" key="1">
    <citation type="submission" date="2020-08" db="EMBL/GenBank/DDBJ databases">
        <title>Genomic Encyclopedia of Type Strains, Phase IV (KMG-IV): sequencing the most valuable type-strain genomes for metagenomic binning, comparative biology and taxonomic classification.</title>
        <authorList>
            <person name="Goeker M."/>
        </authorList>
    </citation>
    <scope>NUCLEOTIDE SEQUENCE [LARGE SCALE GENOMIC DNA]</scope>
    <source>
        <strain evidence="9 10">DSM 101465</strain>
    </source>
</reference>
<dbReference type="GO" id="GO:0000160">
    <property type="term" value="P:phosphorelay signal transduction system"/>
    <property type="evidence" value="ECO:0007669"/>
    <property type="project" value="UniProtKB-KW"/>
</dbReference>
<evidence type="ECO:0000256" key="3">
    <source>
        <dbReference type="ARBA" id="ARBA00023015"/>
    </source>
</evidence>
<protein>
    <submittedName>
        <fullName evidence="9">Two-component system response regulator FixJ</fullName>
    </submittedName>
</protein>
<dbReference type="GO" id="GO:0003677">
    <property type="term" value="F:DNA binding"/>
    <property type="evidence" value="ECO:0007669"/>
    <property type="project" value="UniProtKB-KW"/>
</dbReference>
<dbReference type="PANTHER" id="PTHR44688">
    <property type="entry name" value="DNA-BINDING TRANSCRIPTIONAL ACTIVATOR DEVR_DOSR"/>
    <property type="match status" value="1"/>
</dbReference>
<dbReference type="PRINTS" id="PR00038">
    <property type="entry name" value="HTHLUXR"/>
</dbReference>
<dbReference type="SUPFAM" id="SSF52172">
    <property type="entry name" value="CheY-like"/>
    <property type="match status" value="1"/>
</dbReference>
<dbReference type="CDD" id="cd17537">
    <property type="entry name" value="REC_FixJ"/>
    <property type="match status" value="1"/>
</dbReference>
<evidence type="ECO:0000256" key="5">
    <source>
        <dbReference type="ARBA" id="ARBA00023163"/>
    </source>
</evidence>
<keyword evidence="1 6" id="KW-0597">Phosphoprotein</keyword>